<evidence type="ECO:0000313" key="4">
    <source>
        <dbReference type="Proteomes" id="UP000076929"/>
    </source>
</evidence>
<dbReference type="SUPFAM" id="SSF52540">
    <property type="entry name" value="P-loop containing nucleoside triphosphate hydrolases"/>
    <property type="match status" value="1"/>
</dbReference>
<feature type="compositionally biased region" description="Pro residues" evidence="1">
    <location>
        <begin position="768"/>
        <end position="780"/>
    </location>
</feature>
<accession>A0A172QXU4</accession>
<keyword evidence="3" id="KW-0614">Plasmid</keyword>
<feature type="transmembrane region" description="Helical" evidence="2">
    <location>
        <begin position="63"/>
        <end position="82"/>
    </location>
</feature>
<evidence type="ECO:0000256" key="2">
    <source>
        <dbReference type="SAM" id="Phobius"/>
    </source>
</evidence>
<reference evidence="3 4" key="1">
    <citation type="submission" date="2016-05" db="EMBL/GenBank/DDBJ databases">
        <title>Complete genome sequence of Corynebacterium crudilactis, a new Corynebacterium species isolated from raw cow's milk.</title>
        <authorList>
            <person name="Christian R."/>
            <person name="Zimmermann J."/>
            <person name="Lipski A."/>
            <person name="Kalinowski J."/>
        </authorList>
    </citation>
    <scope>NUCLEOTIDE SEQUENCE [LARGE SCALE GENOMIC DNA]</scope>
    <source>
        <strain evidence="3 4">JZ16</strain>
        <plasmid evidence="3 4">pCRULAC1</plasmid>
    </source>
</reference>
<keyword evidence="2" id="KW-1133">Transmembrane helix</keyword>
<organism evidence="3 4">
    <name type="scientific">Corynebacterium crudilactis</name>
    <dbReference type="NCBI Taxonomy" id="1652495"/>
    <lineage>
        <taxon>Bacteria</taxon>
        <taxon>Bacillati</taxon>
        <taxon>Actinomycetota</taxon>
        <taxon>Actinomycetes</taxon>
        <taxon>Mycobacteriales</taxon>
        <taxon>Corynebacteriaceae</taxon>
        <taxon>Corynebacterium</taxon>
    </lineage>
</organism>
<name>A0A172QXU4_9CORY</name>
<gene>
    <name evidence="3" type="ORF">ccrud_14425</name>
</gene>
<sequence>MGLFGSSKADDTDSKKSEKKSGGIVLPLTVAGVAAMALEPLVLPIFVTLVIVGERRKIRLSRWWLATGVGTIIALAASGLNFSRLGSWFLSAPAALWGSRIPDSLDVPVLPTIAAMSSDTSTALLWLQHCLVAAPTALFGMSLWWWWRSYALQILGENEGAKYSNRRPVGWLDRRRIKRNEIAVRSGDWSQKNPGGIALGIGTYGDVASTVVDDVKKAVAVVGTSRSGKTRLANSIAAQQVHEMQGGHITICYKGADDVARAKAELAHEMGVPFLHFKLMPPTGGGYKAPHPYAPNRPAHYDPFQHGNGASKAAMLLNSVPRDGDAAVYERKASEAVKLAYDIAALTGFDKQKTETGAPVSGLAVLARLLDPDTLVKMGLSVTVEQVRGAHPYLSQAAAESKVGAIHSRIEAFKIELGRSSSTLSGALEDVRSTVASYVNDSAAGSFLSPGSIPSLRIDLVRAILRNEIIVFSLPAQEYPEMASMIGTMVLLDLQNAVATLRDKRNIIAERYDNEGEQRPGGPDGTPWNPLVVQLEEIGSVKSTAAAEAMLGLFNKSADVGIRPILSTQSLSDIEAVDGSGVWLRQLTAQLDHLITFQLSESHDSEKVAAFSGMVEKKLPTESNSVENNRTGLFRSATAVNDLRSQPQELNRIPVGEALGLDRSLGQLLWVSKVPKLSAVHTTGKEGPNNWFEALQIAPVYEKPQDWNPFDDADMVAQYREDRDDSFKALLKDLEEDAVLHQVLDDDEESVDIEQGVITPKPSSLTPIPAPQEPSTPHDPMPVDSAAEFHPTDEDIPAHLDSHDDPYSDPYGGSTIETFDDGKDNDLW</sequence>
<keyword evidence="4" id="KW-1185">Reference proteome</keyword>
<dbReference type="EMBL" id="CP015623">
    <property type="protein sequence ID" value="ANE05533.1"/>
    <property type="molecule type" value="Genomic_DNA"/>
</dbReference>
<evidence type="ECO:0000256" key="1">
    <source>
        <dbReference type="SAM" id="MobiDB-lite"/>
    </source>
</evidence>
<feature type="region of interest" description="Disordered" evidence="1">
    <location>
        <begin position="757"/>
        <end position="828"/>
    </location>
</feature>
<dbReference type="AlphaFoldDB" id="A0A172QXU4"/>
<evidence type="ECO:0000313" key="3">
    <source>
        <dbReference type="EMBL" id="ANE05533.1"/>
    </source>
</evidence>
<geneLocation type="plasmid" evidence="3 4">
    <name>pCRULAC1</name>
</geneLocation>
<evidence type="ECO:0008006" key="5">
    <source>
        <dbReference type="Google" id="ProtNLM"/>
    </source>
</evidence>
<dbReference type="KEGG" id="ccjz:ccrud_14425"/>
<proteinExistence type="predicted"/>
<dbReference type="Proteomes" id="UP000076929">
    <property type="component" value="Plasmid pCRULAC1"/>
</dbReference>
<feature type="transmembrane region" description="Helical" evidence="2">
    <location>
        <begin position="24"/>
        <end position="51"/>
    </location>
</feature>
<dbReference type="RefSeq" id="WP_066570416.1">
    <property type="nucleotide sequence ID" value="NZ_CP015623.1"/>
</dbReference>
<dbReference type="OrthoDB" id="4772289at2"/>
<feature type="compositionally biased region" description="Basic and acidic residues" evidence="1">
    <location>
        <begin position="790"/>
        <end position="806"/>
    </location>
</feature>
<keyword evidence="2" id="KW-0472">Membrane</keyword>
<keyword evidence="2" id="KW-0812">Transmembrane</keyword>
<dbReference type="InterPro" id="IPR027417">
    <property type="entry name" value="P-loop_NTPase"/>
</dbReference>
<protein>
    <recommendedName>
        <fullName evidence="5">TraD/TraG TraM recognition site domain-containing protein</fullName>
    </recommendedName>
</protein>
<dbReference type="Gene3D" id="3.40.50.300">
    <property type="entry name" value="P-loop containing nucleotide triphosphate hydrolases"/>
    <property type="match status" value="1"/>
</dbReference>